<evidence type="ECO:0000313" key="1">
    <source>
        <dbReference type="EMBL" id="PJE34345.1"/>
    </source>
</evidence>
<name>A0A2M8IUZ6_9RHOB</name>
<proteinExistence type="predicted"/>
<sequence length="65" mass="6778">MLLPPPSGGRQLPENVSLAADATALRSVLARAGLTPAESTERGAISPDEMNRLADGMTVLVSCWD</sequence>
<accession>A0A2M8IUZ6</accession>
<dbReference type="AlphaFoldDB" id="A0A2M8IUZ6"/>
<reference evidence="1 2" key="1">
    <citation type="journal article" date="2018" name="Int. J. Syst. Evol. Microbiol.">
        <title>Pseudooceanicola lipolyticus sp. nov., a marine alphaproteobacterium, reclassification of Oceanicola flagellatus as Pseudooceanicola flagellatus comb. nov. and emended description of the genus Pseudooceanicola.</title>
        <authorList>
            <person name="Huang M.-M."/>
            <person name="Guo L.-L."/>
            <person name="Wu Y.-H."/>
            <person name="Lai Q.-L."/>
            <person name="Shao Z.-Z."/>
            <person name="Wang C.-S."/>
            <person name="Wu M."/>
            <person name="Xu X.-W."/>
        </authorList>
    </citation>
    <scope>NUCLEOTIDE SEQUENCE [LARGE SCALE GENOMIC DNA]</scope>
    <source>
        <strain evidence="1 2">157</strain>
    </source>
</reference>
<gene>
    <name evidence="1" type="ORF">CVM52_22765</name>
</gene>
<dbReference type="EMBL" id="PGTB01000195">
    <property type="protein sequence ID" value="PJE34345.1"/>
    <property type="molecule type" value="Genomic_DNA"/>
</dbReference>
<dbReference type="Proteomes" id="UP000231553">
    <property type="component" value="Unassembled WGS sequence"/>
</dbReference>
<comment type="caution">
    <text evidence="1">The sequence shown here is derived from an EMBL/GenBank/DDBJ whole genome shotgun (WGS) entry which is preliminary data.</text>
</comment>
<evidence type="ECO:0000313" key="2">
    <source>
        <dbReference type="Proteomes" id="UP000231553"/>
    </source>
</evidence>
<keyword evidence="2" id="KW-1185">Reference proteome</keyword>
<protein>
    <submittedName>
        <fullName evidence="1">Uncharacterized protein</fullName>
    </submittedName>
</protein>
<organism evidence="1 2">
    <name type="scientific">Pseudooceanicola lipolyticus</name>
    <dbReference type="NCBI Taxonomy" id="2029104"/>
    <lineage>
        <taxon>Bacteria</taxon>
        <taxon>Pseudomonadati</taxon>
        <taxon>Pseudomonadota</taxon>
        <taxon>Alphaproteobacteria</taxon>
        <taxon>Rhodobacterales</taxon>
        <taxon>Paracoccaceae</taxon>
        <taxon>Pseudooceanicola</taxon>
    </lineage>
</organism>